<protein>
    <submittedName>
        <fullName evidence="2">Uncharacterized protein</fullName>
    </submittedName>
</protein>
<reference evidence="2 3" key="1">
    <citation type="submission" date="2019-07" db="EMBL/GenBank/DDBJ databases">
        <title>Whole genome shotgun sequence of Deinococcus cellulosilyticus NBRC 106333.</title>
        <authorList>
            <person name="Hosoyama A."/>
            <person name="Uohara A."/>
            <person name="Ohji S."/>
            <person name="Ichikawa N."/>
        </authorList>
    </citation>
    <scope>NUCLEOTIDE SEQUENCE [LARGE SCALE GENOMIC DNA]</scope>
    <source>
        <strain evidence="2 3">NBRC 106333</strain>
    </source>
</reference>
<keyword evidence="1" id="KW-0472">Membrane</keyword>
<dbReference type="Proteomes" id="UP000321306">
    <property type="component" value="Unassembled WGS sequence"/>
</dbReference>
<name>A0A511MYJ7_DEIC1</name>
<evidence type="ECO:0000313" key="3">
    <source>
        <dbReference type="Proteomes" id="UP000321306"/>
    </source>
</evidence>
<keyword evidence="3" id="KW-1185">Reference proteome</keyword>
<comment type="caution">
    <text evidence="2">The sequence shown here is derived from an EMBL/GenBank/DDBJ whole genome shotgun (WGS) entry which is preliminary data.</text>
</comment>
<sequence length="62" mass="7054">MQKYKLPLTALLLLVTLYPLYTLLTTNDRDHTLGISILAFYLISILAPLTGFLWARTSKKNT</sequence>
<dbReference type="RefSeq" id="WP_146883111.1">
    <property type="nucleotide sequence ID" value="NZ_BJXB01000004.1"/>
</dbReference>
<organism evidence="2 3">
    <name type="scientific">Deinococcus cellulosilyticus (strain DSM 18568 / NBRC 106333 / KACC 11606 / 5516J-15)</name>
    <dbReference type="NCBI Taxonomy" id="1223518"/>
    <lineage>
        <taxon>Bacteria</taxon>
        <taxon>Thermotogati</taxon>
        <taxon>Deinococcota</taxon>
        <taxon>Deinococci</taxon>
        <taxon>Deinococcales</taxon>
        <taxon>Deinococcaceae</taxon>
        <taxon>Deinococcus</taxon>
    </lineage>
</organism>
<keyword evidence="1" id="KW-1133">Transmembrane helix</keyword>
<proteinExistence type="predicted"/>
<evidence type="ECO:0000256" key="1">
    <source>
        <dbReference type="SAM" id="Phobius"/>
    </source>
</evidence>
<keyword evidence="1" id="KW-0812">Transmembrane</keyword>
<evidence type="ECO:0000313" key="2">
    <source>
        <dbReference type="EMBL" id="GEM45639.1"/>
    </source>
</evidence>
<feature type="transmembrane region" description="Helical" evidence="1">
    <location>
        <begin position="32"/>
        <end position="55"/>
    </location>
</feature>
<gene>
    <name evidence="2" type="ORF">DC3_12740</name>
</gene>
<dbReference type="AlphaFoldDB" id="A0A511MYJ7"/>
<dbReference type="EMBL" id="BJXB01000004">
    <property type="protein sequence ID" value="GEM45639.1"/>
    <property type="molecule type" value="Genomic_DNA"/>
</dbReference>
<accession>A0A511MYJ7</accession>